<accession>A0A6M0SQY9</accession>
<comment type="similarity">
    <text evidence="7">Belongs to the QueC family.</text>
</comment>
<dbReference type="SUPFAM" id="SSF52402">
    <property type="entry name" value="Adenine nucleotide alpha hydrolases-like"/>
    <property type="match status" value="1"/>
</dbReference>
<dbReference type="GO" id="GO:0005524">
    <property type="term" value="F:ATP binding"/>
    <property type="evidence" value="ECO:0007669"/>
    <property type="project" value="UniProtKB-KW"/>
</dbReference>
<evidence type="ECO:0000256" key="5">
    <source>
        <dbReference type="ARBA" id="ARBA00022833"/>
    </source>
</evidence>
<protein>
    <recommendedName>
        <fullName evidence="8">7-cyano-7-deazaguanine synthase</fullName>
        <ecNumber evidence="8">6.3.4.20</ecNumber>
    </recommendedName>
</protein>
<evidence type="ECO:0000256" key="7">
    <source>
        <dbReference type="ARBA" id="ARBA00037993"/>
    </source>
</evidence>
<evidence type="ECO:0000256" key="8">
    <source>
        <dbReference type="ARBA" id="ARBA00039149"/>
    </source>
</evidence>
<reference evidence="11 12" key="1">
    <citation type="submission" date="2019-02" db="EMBL/GenBank/DDBJ databases">
        <title>Genome sequencing of Clostridium botulinum clinical isolates.</title>
        <authorList>
            <person name="Brunt J."/>
            <person name="Van Vliet A.H.M."/>
            <person name="Stringer S.C."/>
            <person name="Grant K.A."/>
            <person name="Carter A.C."/>
            <person name="Peck M.W."/>
        </authorList>
    </citation>
    <scope>NUCLEOTIDE SEQUENCE [LARGE SCALE GENOMIC DNA]</scope>
    <source>
        <strain evidence="11 12">H113700579</strain>
    </source>
</reference>
<keyword evidence="6" id="KW-0067">ATP-binding</keyword>
<evidence type="ECO:0000256" key="10">
    <source>
        <dbReference type="SAM" id="Phobius"/>
    </source>
</evidence>
<sequence length="427" mass="49110">MIIPCKVSMNDNFSIDNENFEINLSDKKSFTYTFWKKIRKMDQFYNLAALDLLYISLFVFAADRLVLRELASDGWSRKIELYIPVLNLERWNTNRELLQKMIGFLSGDSWLIHFRQRELDDEEVHYRDKMIASKALNKDYDRVCMFSGGLDSFVGVIDILQSSDANTLFVSHYGGGKGTKEYQDILKARFIELYNLEERDFCQFYASVKNGIEDTTRTRSFMFFSHAIALASAMGKPVEMIVPENGLISLNIPITHSRLGTSSTRTTHPYYMQMLQELLGQLGLGISIRNPYQYLTKGEMLLQCKNQELLKAELHNTMSCSHPDQGRMRGATKSCHCGYCLPCVIRKAAIKRAGITDNSDYFDVLFTSGLTAKTNLNSYKLGLERFDAKYSFLSIQKSGPITYDIDKFTQLYIRGMQELTQYLEERG</sequence>
<organism evidence="11 12">
    <name type="scientific">Clostridium botulinum</name>
    <dbReference type="NCBI Taxonomy" id="1491"/>
    <lineage>
        <taxon>Bacteria</taxon>
        <taxon>Bacillati</taxon>
        <taxon>Bacillota</taxon>
        <taxon>Clostridia</taxon>
        <taxon>Eubacteriales</taxon>
        <taxon>Clostridiaceae</taxon>
        <taxon>Clostridium</taxon>
    </lineage>
</organism>
<feature type="transmembrane region" description="Helical" evidence="10">
    <location>
        <begin position="44"/>
        <end position="62"/>
    </location>
</feature>
<keyword evidence="2" id="KW-0436">Ligase</keyword>
<dbReference type="EMBL" id="SGKU01000047">
    <property type="protein sequence ID" value="NFA43720.1"/>
    <property type="molecule type" value="Genomic_DNA"/>
</dbReference>
<keyword evidence="10" id="KW-0812">Transmembrane</keyword>
<dbReference type="Proteomes" id="UP000472355">
    <property type="component" value="Unassembled WGS sequence"/>
</dbReference>
<dbReference type="PANTHER" id="PTHR42914:SF1">
    <property type="entry name" value="7-CYANO-7-DEAZAGUANINE SYNTHASE"/>
    <property type="match status" value="1"/>
</dbReference>
<dbReference type="RefSeq" id="WP_222636373.1">
    <property type="nucleotide sequence ID" value="NZ_JACBBU010000002.1"/>
</dbReference>
<comment type="caution">
    <text evidence="11">The sequence shown here is derived from an EMBL/GenBank/DDBJ whole genome shotgun (WGS) entry which is preliminary data.</text>
</comment>
<evidence type="ECO:0000256" key="9">
    <source>
        <dbReference type="ARBA" id="ARBA00047890"/>
    </source>
</evidence>
<dbReference type="InterPro" id="IPR049676">
    <property type="entry name" value="QatC"/>
</dbReference>
<evidence type="ECO:0000256" key="1">
    <source>
        <dbReference type="ARBA" id="ARBA00005061"/>
    </source>
</evidence>
<evidence type="ECO:0000256" key="3">
    <source>
        <dbReference type="ARBA" id="ARBA00022723"/>
    </source>
</evidence>
<name>A0A6M0SQY9_CLOBO</name>
<dbReference type="GO" id="GO:0016874">
    <property type="term" value="F:ligase activity"/>
    <property type="evidence" value="ECO:0007669"/>
    <property type="project" value="UniProtKB-KW"/>
</dbReference>
<dbReference type="Pfam" id="PF06508">
    <property type="entry name" value="QueC"/>
    <property type="match status" value="1"/>
</dbReference>
<dbReference type="Gene3D" id="3.40.50.620">
    <property type="entry name" value="HUPs"/>
    <property type="match status" value="1"/>
</dbReference>
<proteinExistence type="inferred from homology"/>
<keyword evidence="5" id="KW-0862">Zinc</keyword>
<comment type="catalytic activity">
    <reaction evidence="9">
        <text>7-carboxy-7-carbaguanine + NH4(+) + 2 ATP = 7-cyano-7-carbaguanine + 2 AMP + 2 diphosphate + 2 H(+)</text>
        <dbReference type="Rhea" id="RHEA:27982"/>
        <dbReference type="ChEBI" id="CHEBI:15378"/>
        <dbReference type="ChEBI" id="CHEBI:28938"/>
        <dbReference type="ChEBI" id="CHEBI:30616"/>
        <dbReference type="ChEBI" id="CHEBI:33019"/>
        <dbReference type="ChEBI" id="CHEBI:45075"/>
        <dbReference type="ChEBI" id="CHEBI:61036"/>
        <dbReference type="ChEBI" id="CHEBI:456215"/>
        <dbReference type="EC" id="6.3.4.20"/>
    </reaction>
</comment>
<keyword evidence="4" id="KW-0547">Nucleotide-binding</keyword>
<dbReference type="InterPro" id="IPR018317">
    <property type="entry name" value="QueC"/>
</dbReference>
<evidence type="ECO:0000313" key="12">
    <source>
        <dbReference type="Proteomes" id="UP000472355"/>
    </source>
</evidence>
<evidence type="ECO:0000256" key="4">
    <source>
        <dbReference type="ARBA" id="ARBA00022741"/>
    </source>
</evidence>
<dbReference type="NCBIfam" id="NF041925">
    <property type="entry name" value="QatC"/>
    <property type="match status" value="1"/>
</dbReference>
<keyword evidence="10" id="KW-1133">Transmembrane helix</keyword>
<dbReference type="PANTHER" id="PTHR42914">
    <property type="entry name" value="7-CYANO-7-DEAZAGUANINE SYNTHASE"/>
    <property type="match status" value="1"/>
</dbReference>
<comment type="pathway">
    <text evidence="1">Purine metabolism; 7-cyano-7-deazaguanine biosynthesis.</text>
</comment>
<dbReference type="GO" id="GO:0046872">
    <property type="term" value="F:metal ion binding"/>
    <property type="evidence" value="ECO:0007669"/>
    <property type="project" value="UniProtKB-KW"/>
</dbReference>
<dbReference type="InterPro" id="IPR014729">
    <property type="entry name" value="Rossmann-like_a/b/a_fold"/>
</dbReference>
<dbReference type="AlphaFoldDB" id="A0A6M0SQY9"/>
<keyword evidence="3" id="KW-0479">Metal-binding</keyword>
<evidence type="ECO:0000313" key="11">
    <source>
        <dbReference type="EMBL" id="NFA43720.1"/>
    </source>
</evidence>
<dbReference type="EC" id="6.3.4.20" evidence="8"/>
<gene>
    <name evidence="11" type="ORF">EXM65_14410</name>
</gene>
<evidence type="ECO:0000256" key="6">
    <source>
        <dbReference type="ARBA" id="ARBA00022840"/>
    </source>
</evidence>
<keyword evidence="10" id="KW-0472">Membrane</keyword>
<evidence type="ECO:0000256" key="2">
    <source>
        <dbReference type="ARBA" id="ARBA00022598"/>
    </source>
</evidence>